<evidence type="ECO:0000313" key="3">
    <source>
        <dbReference type="Proteomes" id="UP001177023"/>
    </source>
</evidence>
<feature type="non-terminal residue" evidence="2">
    <location>
        <position position="1"/>
    </location>
</feature>
<organism evidence="2 3">
    <name type="scientific">Mesorhabditis spiculigera</name>
    <dbReference type="NCBI Taxonomy" id="96644"/>
    <lineage>
        <taxon>Eukaryota</taxon>
        <taxon>Metazoa</taxon>
        <taxon>Ecdysozoa</taxon>
        <taxon>Nematoda</taxon>
        <taxon>Chromadorea</taxon>
        <taxon>Rhabditida</taxon>
        <taxon>Rhabditina</taxon>
        <taxon>Rhabditomorpha</taxon>
        <taxon>Rhabditoidea</taxon>
        <taxon>Rhabditidae</taxon>
        <taxon>Mesorhabditinae</taxon>
        <taxon>Mesorhabditis</taxon>
    </lineage>
</organism>
<protein>
    <submittedName>
        <fullName evidence="2">Uncharacterized protein</fullName>
    </submittedName>
</protein>
<feature type="compositionally biased region" description="Low complexity" evidence="1">
    <location>
        <begin position="30"/>
        <end position="39"/>
    </location>
</feature>
<keyword evidence="3" id="KW-1185">Reference proteome</keyword>
<evidence type="ECO:0000313" key="2">
    <source>
        <dbReference type="EMBL" id="CAJ0569621.1"/>
    </source>
</evidence>
<dbReference type="EMBL" id="CATQJA010002086">
    <property type="protein sequence ID" value="CAJ0569621.1"/>
    <property type="molecule type" value="Genomic_DNA"/>
</dbReference>
<dbReference type="AlphaFoldDB" id="A0AA36FVV5"/>
<reference evidence="2" key="1">
    <citation type="submission" date="2023-06" db="EMBL/GenBank/DDBJ databases">
        <authorList>
            <person name="Delattre M."/>
        </authorList>
    </citation>
    <scope>NUCLEOTIDE SEQUENCE</scope>
    <source>
        <strain evidence="2">AF72</strain>
    </source>
</reference>
<name>A0AA36FVV5_9BILA</name>
<sequence>MSDKDEVLDMNLLEAQATREPEPEPEPEAVNEQQPEVPQIPAPKESAVDWLYCATQYLRMYDELKQFHVARGHPPAEVLKQMGIFKATCSAELRRVYNLPLYLDEKLDLNERKVWRQKLLRLYKLRILPWVCKLDYEEAEKILKGELLNKLEQVNKLADDPLASGFIVMRNLLDLVILAVSKHDHEKRLYTMLQKTAVAAWIDCLREFPDERVRIENLRRVERLQGSTDATYNDFLETLHQRLRPGQPIP</sequence>
<dbReference type="Proteomes" id="UP001177023">
    <property type="component" value="Unassembled WGS sequence"/>
</dbReference>
<proteinExistence type="predicted"/>
<comment type="caution">
    <text evidence="2">The sequence shown here is derived from an EMBL/GenBank/DDBJ whole genome shotgun (WGS) entry which is preliminary data.</text>
</comment>
<feature type="region of interest" description="Disordered" evidence="1">
    <location>
        <begin position="1"/>
        <end position="39"/>
    </location>
</feature>
<evidence type="ECO:0000256" key="1">
    <source>
        <dbReference type="SAM" id="MobiDB-lite"/>
    </source>
</evidence>
<accession>A0AA36FVV5</accession>
<gene>
    <name evidence="2" type="ORF">MSPICULIGERA_LOCUS8093</name>
</gene>